<protein>
    <submittedName>
        <fullName evidence="3">Uncharacterized protein</fullName>
    </submittedName>
</protein>
<name>A0A078A432_STYLE</name>
<organism evidence="3 4">
    <name type="scientific">Stylonychia lemnae</name>
    <name type="common">Ciliate</name>
    <dbReference type="NCBI Taxonomy" id="5949"/>
    <lineage>
        <taxon>Eukaryota</taxon>
        <taxon>Sar</taxon>
        <taxon>Alveolata</taxon>
        <taxon>Ciliophora</taxon>
        <taxon>Intramacronucleata</taxon>
        <taxon>Spirotrichea</taxon>
        <taxon>Stichotrichia</taxon>
        <taxon>Sporadotrichida</taxon>
        <taxon>Oxytrichidae</taxon>
        <taxon>Stylonychinae</taxon>
        <taxon>Stylonychia</taxon>
    </lineage>
</organism>
<dbReference type="AlphaFoldDB" id="A0A078A432"/>
<sequence length="447" mass="51718">MSKFSELEYFESQRLNFATPLEQLQYQVNKFYTTDPQTSIDIREIKQKVLLIEKNYGVVEQQSISNQKMIVPNKKFTILLLGDGQVGKSTIINQIFSQDLIEYEEKQEDLFQINQNGYDNSIIKDQRVPYFAPYLEGVFQNQDFVNLQKMVYVQLYPDVEFANKNAQICEALQIVESPAIDKVYKDAKGLKILLQGINQSADLVIIVLDSFDCDFRKSKLAKIVKAHFKQQQDTQVNQNNNIQAKQQNLATKEIWIILNKCDMFESQQEINEQIEFVDKQIKEITNDLKALEQVKVIPYAKGNELFKQNLLKELSDVASNKIKQDSQITLENNQKVLKNIDANLGYKILSANLGTIMIDSILANQKMMNSQVEDIVYMIELITGLPNIQLLGVMLLVVFIFEFTKQQSQTVKKSISFKDKKQLKDFSFYLQKYQKILSSKLTQLNDQ</sequence>
<dbReference type="InParanoid" id="A0A078A432"/>
<keyword evidence="2" id="KW-0472">Membrane</keyword>
<keyword evidence="2" id="KW-1133">Transmembrane helix</keyword>
<evidence type="ECO:0000313" key="4">
    <source>
        <dbReference type="Proteomes" id="UP000039865"/>
    </source>
</evidence>
<dbReference type="SUPFAM" id="SSF52540">
    <property type="entry name" value="P-loop containing nucleoside triphosphate hydrolases"/>
    <property type="match status" value="1"/>
</dbReference>
<keyword evidence="2" id="KW-0812">Transmembrane</keyword>
<dbReference type="InterPro" id="IPR027417">
    <property type="entry name" value="P-loop_NTPase"/>
</dbReference>
<accession>A0A078A432</accession>
<feature type="coiled-coil region" evidence="1">
    <location>
        <begin position="267"/>
        <end position="294"/>
    </location>
</feature>
<keyword evidence="1" id="KW-0175">Coiled coil</keyword>
<gene>
    <name evidence="3" type="primary">Contig12588.g13428</name>
    <name evidence="3" type="ORF">STYLEM_5595</name>
</gene>
<keyword evidence="4" id="KW-1185">Reference proteome</keyword>
<evidence type="ECO:0000256" key="2">
    <source>
        <dbReference type="SAM" id="Phobius"/>
    </source>
</evidence>
<dbReference type="EMBL" id="CCKQ01005410">
    <property type="protein sequence ID" value="CDW76634.1"/>
    <property type="molecule type" value="Genomic_DNA"/>
</dbReference>
<evidence type="ECO:0000256" key="1">
    <source>
        <dbReference type="SAM" id="Coils"/>
    </source>
</evidence>
<feature type="transmembrane region" description="Helical" evidence="2">
    <location>
        <begin position="375"/>
        <end position="403"/>
    </location>
</feature>
<dbReference type="Proteomes" id="UP000039865">
    <property type="component" value="Unassembled WGS sequence"/>
</dbReference>
<proteinExistence type="predicted"/>
<reference evidence="3 4" key="1">
    <citation type="submission" date="2014-06" db="EMBL/GenBank/DDBJ databases">
        <authorList>
            <person name="Swart Estienne"/>
        </authorList>
    </citation>
    <scope>NUCLEOTIDE SEQUENCE [LARGE SCALE GENOMIC DNA]</scope>
    <source>
        <strain evidence="3 4">130c</strain>
    </source>
</reference>
<evidence type="ECO:0000313" key="3">
    <source>
        <dbReference type="EMBL" id="CDW76634.1"/>
    </source>
</evidence>
<dbReference type="Gene3D" id="3.40.50.300">
    <property type="entry name" value="P-loop containing nucleotide triphosphate hydrolases"/>
    <property type="match status" value="1"/>
</dbReference>